<feature type="region of interest" description="Disordered" evidence="1">
    <location>
        <begin position="34"/>
        <end position="103"/>
    </location>
</feature>
<keyword evidence="2" id="KW-0472">Membrane</keyword>
<evidence type="ECO:0000313" key="3">
    <source>
        <dbReference type="EMBL" id="EOA86465.1"/>
    </source>
</evidence>
<evidence type="ECO:0000256" key="1">
    <source>
        <dbReference type="SAM" id="MobiDB-lite"/>
    </source>
</evidence>
<feature type="compositionally biased region" description="Low complexity" evidence="1">
    <location>
        <begin position="92"/>
        <end position="103"/>
    </location>
</feature>
<dbReference type="AlphaFoldDB" id="R0IN87"/>
<evidence type="ECO:0000256" key="2">
    <source>
        <dbReference type="SAM" id="Phobius"/>
    </source>
</evidence>
<reference evidence="3 4" key="1">
    <citation type="journal article" date="2012" name="PLoS Pathog.">
        <title>Diverse lifestyles and strategies of plant pathogenesis encoded in the genomes of eighteen Dothideomycetes fungi.</title>
        <authorList>
            <person name="Ohm R.A."/>
            <person name="Feau N."/>
            <person name="Henrissat B."/>
            <person name="Schoch C.L."/>
            <person name="Horwitz B.A."/>
            <person name="Barry K.W."/>
            <person name="Condon B.J."/>
            <person name="Copeland A.C."/>
            <person name="Dhillon B."/>
            <person name="Glaser F."/>
            <person name="Hesse C.N."/>
            <person name="Kosti I."/>
            <person name="LaButti K."/>
            <person name="Lindquist E.A."/>
            <person name="Lucas S."/>
            <person name="Salamov A.A."/>
            <person name="Bradshaw R.E."/>
            <person name="Ciuffetti L."/>
            <person name="Hamelin R.C."/>
            <person name="Kema G.H.J."/>
            <person name="Lawrence C."/>
            <person name="Scott J.A."/>
            <person name="Spatafora J.W."/>
            <person name="Turgeon B.G."/>
            <person name="de Wit P.J.G.M."/>
            <person name="Zhong S."/>
            <person name="Goodwin S.B."/>
            <person name="Grigoriev I.V."/>
        </authorList>
    </citation>
    <scope>NUCLEOTIDE SEQUENCE [LARGE SCALE GENOMIC DNA]</scope>
    <source>
        <strain evidence="4">28A</strain>
    </source>
</reference>
<evidence type="ECO:0000313" key="4">
    <source>
        <dbReference type="Proteomes" id="UP000016935"/>
    </source>
</evidence>
<dbReference type="EMBL" id="KB908593">
    <property type="protein sequence ID" value="EOA86465.1"/>
    <property type="molecule type" value="Genomic_DNA"/>
</dbReference>
<keyword evidence="2" id="KW-1133">Transmembrane helix</keyword>
<proteinExistence type="predicted"/>
<keyword evidence="2" id="KW-0812">Transmembrane</keyword>
<keyword evidence="4" id="KW-1185">Reference proteome</keyword>
<name>R0IN87_EXST2</name>
<dbReference type="GeneID" id="19404495"/>
<dbReference type="RefSeq" id="XP_008025918.1">
    <property type="nucleotide sequence ID" value="XM_008027727.1"/>
</dbReference>
<reference evidence="3 4" key="2">
    <citation type="journal article" date="2013" name="PLoS Genet.">
        <title>Comparative genome structure, secondary metabolite, and effector coding capacity across Cochliobolus pathogens.</title>
        <authorList>
            <person name="Condon B.J."/>
            <person name="Leng Y."/>
            <person name="Wu D."/>
            <person name="Bushley K.E."/>
            <person name="Ohm R.A."/>
            <person name="Otillar R."/>
            <person name="Martin J."/>
            <person name="Schackwitz W."/>
            <person name="Grimwood J."/>
            <person name="MohdZainudin N."/>
            <person name="Xue C."/>
            <person name="Wang R."/>
            <person name="Manning V.A."/>
            <person name="Dhillon B."/>
            <person name="Tu Z.J."/>
            <person name="Steffenson B.J."/>
            <person name="Salamov A."/>
            <person name="Sun H."/>
            <person name="Lowry S."/>
            <person name="LaButti K."/>
            <person name="Han J."/>
            <person name="Copeland A."/>
            <person name="Lindquist E."/>
            <person name="Barry K."/>
            <person name="Schmutz J."/>
            <person name="Baker S.E."/>
            <person name="Ciuffetti L.M."/>
            <person name="Grigoriev I.V."/>
            <person name="Zhong S."/>
            <person name="Turgeon B.G."/>
        </authorList>
    </citation>
    <scope>NUCLEOTIDE SEQUENCE [LARGE SCALE GENOMIC DNA]</scope>
    <source>
        <strain evidence="4">28A</strain>
    </source>
</reference>
<feature type="transmembrane region" description="Helical" evidence="2">
    <location>
        <begin position="6"/>
        <end position="28"/>
    </location>
</feature>
<organism evidence="3 4">
    <name type="scientific">Exserohilum turcicum (strain 28A)</name>
    <name type="common">Northern leaf blight fungus</name>
    <name type="synonym">Setosphaeria turcica</name>
    <dbReference type="NCBI Taxonomy" id="671987"/>
    <lineage>
        <taxon>Eukaryota</taxon>
        <taxon>Fungi</taxon>
        <taxon>Dikarya</taxon>
        <taxon>Ascomycota</taxon>
        <taxon>Pezizomycotina</taxon>
        <taxon>Dothideomycetes</taxon>
        <taxon>Pleosporomycetidae</taxon>
        <taxon>Pleosporales</taxon>
        <taxon>Pleosporineae</taxon>
        <taxon>Pleosporaceae</taxon>
        <taxon>Exserohilum</taxon>
    </lineage>
</organism>
<gene>
    <name evidence="3" type="ORF">SETTUDRAFT_39592</name>
</gene>
<accession>R0IN87</accession>
<dbReference type="Proteomes" id="UP000016935">
    <property type="component" value="Unassembled WGS sequence"/>
</dbReference>
<sequence>MGGGQWLEMQLFVVVGVGVGVVLAGVVVEQPRRPMGVGLGRSPWKLGAAGRTAGQSTSARRAGGDCVTQPQWFAPARPSARRPPSSPHAHQHQPQAQPQPLHI</sequence>
<protein>
    <submittedName>
        <fullName evidence="3">Uncharacterized protein</fullName>
    </submittedName>
</protein>
<dbReference type="HOGENOM" id="CLU_2265393_0_0_1"/>